<dbReference type="InterPro" id="IPR050090">
    <property type="entry name" value="Tyrosine_recombinase_XerCD"/>
</dbReference>
<evidence type="ECO:0000259" key="5">
    <source>
        <dbReference type="PROSITE" id="PS51898"/>
    </source>
</evidence>
<dbReference type="Pfam" id="PF00589">
    <property type="entry name" value="Phage_integrase"/>
    <property type="match status" value="1"/>
</dbReference>
<keyword evidence="4" id="KW-0233">DNA recombination</keyword>
<keyword evidence="2" id="KW-0229">DNA integration</keyword>
<dbReference type="PROSITE" id="PS51898">
    <property type="entry name" value="TYR_RECOMBINASE"/>
    <property type="match status" value="1"/>
</dbReference>
<sequence length="364" mass="42061">MSIRRRKGSGVWFIDLRTPSGERVRRSTETKDRRAAQEYHDRLKADLWRQDKLGETPDRVFEEAAVRFLKLCEGQRDYAGKLRHVAYWREQFAGRSVRTITADEIFDALPTHRVINGKPARPLAPGTRNRYVNTIRRMLNLCVEWEWIDRVPKLARFEEPDVRIRWETPEVIATMINALRLPWMRDAAIVAVATGMRESELFGLRVSQIDLARRNAWITHAEAKSKRARSVPLNQDAIGILERRIQTATDLVFTRDYTRGDGPPKLIKQIDKRDFARACKVAGMVDFNWHDLRHTWASWHVQRGTPLMVLKELGGWETIAMVQKYAHLAPSHLAQHANAVTFWAHSAEKQQNARSGETTQSLAT</sequence>
<dbReference type="Gene3D" id="1.10.443.10">
    <property type="entry name" value="Intergrase catalytic core"/>
    <property type="match status" value="1"/>
</dbReference>
<proteinExistence type="inferred from homology"/>
<keyword evidence="3" id="KW-0238">DNA-binding</keyword>
<evidence type="ECO:0000256" key="2">
    <source>
        <dbReference type="ARBA" id="ARBA00022908"/>
    </source>
</evidence>
<dbReference type="InterPro" id="IPR010998">
    <property type="entry name" value="Integrase_recombinase_N"/>
</dbReference>
<organism evidence="6 7">
    <name type="scientific">Burkholderia metallica</name>
    <dbReference type="NCBI Taxonomy" id="488729"/>
    <lineage>
        <taxon>Bacteria</taxon>
        <taxon>Pseudomonadati</taxon>
        <taxon>Pseudomonadota</taxon>
        <taxon>Betaproteobacteria</taxon>
        <taxon>Burkholderiales</taxon>
        <taxon>Burkholderiaceae</taxon>
        <taxon>Burkholderia</taxon>
        <taxon>Burkholderia cepacia complex</taxon>
    </lineage>
</organism>
<dbReference type="RefSeq" id="WP_301757565.1">
    <property type="nucleotide sequence ID" value="NZ_JAUJSQ010000026.1"/>
</dbReference>
<accession>A0ABT8PNH9</accession>
<comment type="caution">
    <text evidence="6">The sequence shown here is derived from an EMBL/GenBank/DDBJ whole genome shotgun (WGS) entry which is preliminary data.</text>
</comment>
<dbReference type="SUPFAM" id="SSF56349">
    <property type="entry name" value="DNA breaking-rejoining enzymes"/>
    <property type="match status" value="1"/>
</dbReference>
<dbReference type="InterPro" id="IPR011010">
    <property type="entry name" value="DNA_brk_join_enz"/>
</dbReference>
<dbReference type="EMBL" id="JAUJSQ010000026">
    <property type="protein sequence ID" value="MDN7936411.1"/>
    <property type="molecule type" value="Genomic_DNA"/>
</dbReference>
<evidence type="ECO:0000256" key="4">
    <source>
        <dbReference type="ARBA" id="ARBA00023172"/>
    </source>
</evidence>
<dbReference type="CDD" id="cd00796">
    <property type="entry name" value="INT_Rci_Hp1_C"/>
    <property type="match status" value="1"/>
</dbReference>
<dbReference type="InterPro" id="IPR002104">
    <property type="entry name" value="Integrase_catalytic"/>
</dbReference>
<dbReference type="Proteomes" id="UP001171606">
    <property type="component" value="Unassembled WGS sequence"/>
</dbReference>
<dbReference type="PANTHER" id="PTHR30349">
    <property type="entry name" value="PHAGE INTEGRASE-RELATED"/>
    <property type="match status" value="1"/>
</dbReference>
<evidence type="ECO:0000256" key="3">
    <source>
        <dbReference type="ARBA" id="ARBA00023125"/>
    </source>
</evidence>
<evidence type="ECO:0000313" key="6">
    <source>
        <dbReference type="EMBL" id="MDN7936411.1"/>
    </source>
</evidence>
<dbReference type="Gene3D" id="1.10.150.130">
    <property type="match status" value="1"/>
</dbReference>
<dbReference type="InterPro" id="IPR013762">
    <property type="entry name" value="Integrase-like_cat_sf"/>
</dbReference>
<evidence type="ECO:0000256" key="1">
    <source>
        <dbReference type="ARBA" id="ARBA00008857"/>
    </source>
</evidence>
<keyword evidence="7" id="KW-1185">Reference proteome</keyword>
<comment type="similarity">
    <text evidence="1">Belongs to the 'phage' integrase family.</text>
</comment>
<name>A0ABT8PNH9_9BURK</name>
<feature type="domain" description="Tyr recombinase" evidence="5">
    <location>
        <begin position="162"/>
        <end position="338"/>
    </location>
</feature>
<evidence type="ECO:0000313" key="7">
    <source>
        <dbReference type="Proteomes" id="UP001171606"/>
    </source>
</evidence>
<gene>
    <name evidence="6" type="ORF">QZM52_34600</name>
</gene>
<protein>
    <submittedName>
        <fullName evidence="6">Site-specific integrase</fullName>
    </submittedName>
</protein>
<dbReference type="PANTHER" id="PTHR30349:SF64">
    <property type="entry name" value="PROPHAGE INTEGRASE INTD-RELATED"/>
    <property type="match status" value="1"/>
</dbReference>
<reference evidence="6" key="1">
    <citation type="submission" date="2023-07" db="EMBL/GenBank/DDBJ databases">
        <title>A collection of bacterial strains from the Burkholderia cepacia Research Laboratory and Repository.</title>
        <authorList>
            <person name="Lipuma J."/>
            <person name="Spilker T."/>
            <person name="Caverly L."/>
        </authorList>
    </citation>
    <scope>NUCLEOTIDE SEQUENCE</scope>
    <source>
        <strain evidence="6">AU42020</strain>
    </source>
</reference>